<dbReference type="RefSeq" id="WP_066252727.1">
    <property type="nucleotide sequence ID" value="NZ_VSKL01000007.1"/>
</dbReference>
<evidence type="ECO:0000259" key="1">
    <source>
        <dbReference type="PROSITE" id="PS51704"/>
    </source>
</evidence>
<dbReference type="GO" id="GO:0005886">
    <property type="term" value="C:plasma membrane"/>
    <property type="evidence" value="ECO:0007669"/>
    <property type="project" value="TreeGrafter"/>
</dbReference>
<feature type="domain" description="GP-PDE" evidence="1">
    <location>
        <begin position="53"/>
        <end position="296"/>
    </location>
</feature>
<comment type="caution">
    <text evidence="2">The sequence shown here is derived from an EMBL/GenBank/DDBJ whole genome shotgun (WGS) entry which is preliminary data.</text>
</comment>
<protein>
    <submittedName>
        <fullName evidence="2">Glycerophosphodiester phosphodiesterase family protein</fullName>
    </submittedName>
</protein>
<sequence>MRISLILVFLVLFSCKDKTNEPNQPIQSNDTVSSTFKPSALIETFQYQPNASPLISVHRGGVGLANYPENCLETIKYVNDSIAAVFEIDVAKTKDGVLVLMHDNTLERTTTGTDKLTNYTFDELQAFYLIDDFGNSTNFKIPKFTEVLKWSKANNAILTIDIKKSVDVAEVIQAIRENQAEDISIIITYDMEQANKAYQLAPELLLSVSARNQQELDWLLESEIPTKHMIAFTGTRLSDTTLYTNLHKKGIKTMLGTLGNLDKQAETKGDILYMKWQKLGIDVFATDRPFEAANALNILK</sequence>
<dbReference type="SUPFAM" id="SSF51695">
    <property type="entry name" value="PLC-like phosphodiesterases"/>
    <property type="match status" value="1"/>
</dbReference>
<evidence type="ECO:0000313" key="3">
    <source>
        <dbReference type="Proteomes" id="UP000324358"/>
    </source>
</evidence>
<evidence type="ECO:0000313" key="2">
    <source>
        <dbReference type="EMBL" id="TYB70861.1"/>
    </source>
</evidence>
<dbReference type="OrthoDB" id="384721at2"/>
<dbReference type="GO" id="GO:0006580">
    <property type="term" value="P:ethanolamine metabolic process"/>
    <property type="evidence" value="ECO:0007669"/>
    <property type="project" value="TreeGrafter"/>
</dbReference>
<organism evidence="2 3">
    <name type="scientific">Bizionia algoritergicola</name>
    <dbReference type="NCBI Taxonomy" id="291187"/>
    <lineage>
        <taxon>Bacteria</taxon>
        <taxon>Pseudomonadati</taxon>
        <taxon>Bacteroidota</taxon>
        <taxon>Flavobacteriia</taxon>
        <taxon>Flavobacteriales</taxon>
        <taxon>Flavobacteriaceae</taxon>
        <taxon>Bizionia</taxon>
    </lineage>
</organism>
<dbReference type="GO" id="GO:0070291">
    <property type="term" value="P:N-acylethanolamine metabolic process"/>
    <property type="evidence" value="ECO:0007669"/>
    <property type="project" value="TreeGrafter"/>
</dbReference>
<dbReference type="GO" id="GO:0008889">
    <property type="term" value="F:glycerophosphodiester phosphodiesterase activity"/>
    <property type="evidence" value="ECO:0007669"/>
    <property type="project" value="TreeGrafter"/>
</dbReference>
<gene>
    <name evidence="2" type="ORF">ES675_15240</name>
</gene>
<dbReference type="InterPro" id="IPR017946">
    <property type="entry name" value="PLC-like_Pdiesterase_TIM-brl"/>
</dbReference>
<dbReference type="CDD" id="cd08566">
    <property type="entry name" value="GDPD_AtGDE_like"/>
    <property type="match status" value="1"/>
</dbReference>
<dbReference type="Gene3D" id="3.20.20.190">
    <property type="entry name" value="Phosphatidylinositol (PI) phosphodiesterase"/>
    <property type="match status" value="1"/>
</dbReference>
<name>A0A5D0QQ71_9FLAO</name>
<reference evidence="2 3" key="1">
    <citation type="submission" date="2019-08" db="EMBL/GenBank/DDBJ databases">
        <title>Genomes of Antarctic Bizionia species.</title>
        <authorList>
            <person name="Bowman J.P."/>
        </authorList>
    </citation>
    <scope>NUCLEOTIDE SEQUENCE [LARGE SCALE GENOMIC DNA]</scope>
    <source>
        <strain evidence="2 3">APA-1</strain>
    </source>
</reference>
<dbReference type="PANTHER" id="PTHR46320:SF1">
    <property type="entry name" value="GLYCEROPHOSPHODIESTER PHOSPHODIESTERASE 1"/>
    <property type="match status" value="1"/>
</dbReference>
<dbReference type="InterPro" id="IPR030395">
    <property type="entry name" value="GP_PDE_dom"/>
</dbReference>
<dbReference type="PROSITE" id="PS51704">
    <property type="entry name" value="GP_PDE"/>
    <property type="match status" value="1"/>
</dbReference>
<dbReference type="PANTHER" id="PTHR46320">
    <property type="entry name" value="GLYCEROPHOSPHODIESTER PHOSPHODIESTERASE 1"/>
    <property type="match status" value="1"/>
</dbReference>
<dbReference type="Pfam" id="PF03009">
    <property type="entry name" value="GDPD"/>
    <property type="match status" value="1"/>
</dbReference>
<proteinExistence type="predicted"/>
<dbReference type="Proteomes" id="UP000324358">
    <property type="component" value="Unassembled WGS sequence"/>
</dbReference>
<dbReference type="EMBL" id="VSKL01000007">
    <property type="protein sequence ID" value="TYB70861.1"/>
    <property type="molecule type" value="Genomic_DNA"/>
</dbReference>
<accession>A0A5D0QQ71</accession>
<keyword evidence="3" id="KW-1185">Reference proteome</keyword>
<dbReference type="AlphaFoldDB" id="A0A5D0QQ71"/>
<dbReference type="PROSITE" id="PS51257">
    <property type="entry name" value="PROKAR_LIPOPROTEIN"/>
    <property type="match status" value="1"/>
</dbReference>
<dbReference type="GO" id="GO:0006644">
    <property type="term" value="P:phospholipid metabolic process"/>
    <property type="evidence" value="ECO:0007669"/>
    <property type="project" value="TreeGrafter"/>
</dbReference>